<protein>
    <recommendedName>
        <fullName evidence="12">Cadherin-related family member 1</fullName>
    </recommendedName>
    <alternativeName>
        <fullName evidence="13">Photoreceptor cadherin</fullName>
    </alternativeName>
    <alternativeName>
        <fullName evidence="14">Protocadherin-21</fullName>
    </alternativeName>
</protein>
<evidence type="ECO:0000313" key="22">
    <source>
        <dbReference type="Proteomes" id="UP000789390"/>
    </source>
</evidence>
<dbReference type="InterPro" id="IPR020894">
    <property type="entry name" value="Cadherin_CS"/>
</dbReference>
<evidence type="ECO:0000256" key="13">
    <source>
        <dbReference type="ARBA" id="ARBA00044253"/>
    </source>
</evidence>
<dbReference type="InterPro" id="IPR015919">
    <property type="entry name" value="Cadherin-like_sf"/>
</dbReference>
<feature type="region of interest" description="Disordered" evidence="17">
    <location>
        <begin position="982"/>
        <end position="1029"/>
    </location>
</feature>
<evidence type="ECO:0000256" key="17">
    <source>
        <dbReference type="SAM" id="MobiDB-lite"/>
    </source>
</evidence>
<feature type="domain" description="Cadherin" evidence="20">
    <location>
        <begin position="376"/>
        <end position="492"/>
    </location>
</feature>
<dbReference type="PROSITE" id="PS50268">
    <property type="entry name" value="CADHERIN_2"/>
    <property type="match status" value="5"/>
</dbReference>
<evidence type="ECO:0000256" key="12">
    <source>
        <dbReference type="ARBA" id="ARBA00044073"/>
    </source>
</evidence>
<dbReference type="InterPro" id="IPR039808">
    <property type="entry name" value="Cadherin"/>
</dbReference>
<evidence type="ECO:0000256" key="14">
    <source>
        <dbReference type="ARBA" id="ARBA00044335"/>
    </source>
</evidence>
<evidence type="ECO:0000256" key="2">
    <source>
        <dbReference type="ARBA" id="ARBA00022475"/>
    </source>
</evidence>
<feature type="domain" description="Cadherin" evidence="20">
    <location>
        <begin position="144"/>
        <end position="259"/>
    </location>
</feature>
<evidence type="ECO:0000256" key="16">
    <source>
        <dbReference type="PROSITE-ProRule" id="PRU00043"/>
    </source>
</evidence>
<comment type="caution">
    <text evidence="21">The sequence shown here is derived from an EMBL/GenBank/DDBJ whole genome shotgun (WGS) entry which is preliminary data.</text>
</comment>
<dbReference type="SUPFAM" id="SSF49313">
    <property type="entry name" value="Cadherin-like"/>
    <property type="match status" value="5"/>
</dbReference>
<dbReference type="PANTHER" id="PTHR24027">
    <property type="entry name" value="CADHERIN-23"/>
    <property type="match status" value="1"/>
</dbReference>
<dbReference type="AlphaFoldDB" id="A0A8J2S3E8"/>
<comment type="function">
    <text evidence="15">Cadherins are calcium-dependent cell adhesion proteins. They preferentially interact with themselves in a homophilic manner in connecting cells.</text>
</comment>
<evidence type="ECO:0000256" key="9">
    <source>
        <dbReference type="ARBA" id="ARBA00023136"/>
    </source>
</evidence>
<dbReference type="PRINTS" id="PR00205">
    <property type="entry name" value="CADHERIN"/>
</dbReference>
<reference evidence="21" key="1">
    <citation type="submission" date="2021-11" db="EMBL/GenBank/DDBJ databases">
        <authorList>
            <person name="Schell T."/>
        </authorList>
    </citation>
    <scope>NUCLEOTIDE SEQUENCE</scope>
    <source>
        <strain evidence="21">M5</strain>
    </source>
</reference>
<keyword evidence="5" id="KW-0677">Repeat</keyword>
<dbReference type="Proteomes" id="UP000789390">
    <property type="component" value="Unassembled WGS sequence"/>
</dbReference>
<evidence type="ECO:0000256" key="7">
    <source>
        <dbReference type="ARBA" id="ARBA00022889"/>
    </source>
</evidence>
<evidence type="ECO:0000256" key="4">
    <source>
        <dbReference type="ARBA" id="ARBA00022729"/>
    </source>
</evidence>
<dbReference type="SMART" id="SM00112">
    <property type="entry name" value="CA"/>
    <property type="match status" value="4"/>
</dbReference>
<evidence type="ECO:0000256" key="8">
    <source>
        <dbReference type="ARBA" id="ARBA00022989"/>
    </source>
</evidence>
<feature type="compositionally biased region" description="Basic residues" evidence="17">
    <location>
        <begin position="1167"/>
        <end position="1179"/>
    </location>
</feature>
<organism evidence="21 22">
    <name type="scientific">Daphnia galeata</name>
    <dbReference type="NCBI Taxonomy" id="27404"/>
    <lineage>
        <taxon>Eukaryota</taxon>
        <taxon>Metazoa</taxon>
        <taxon>Ecdysozoa</taxon>
        <taxon>Arthropoda</taxon>
        <taxon>Crustacea</taxon>
        <taxon>Branchiopoda</taxon>
        <taxon>Diplostraca</taxon>
        <taxon>Cladocera</taxon>
        <taxon>Anomopoda</taxon>
        <taxon>Daphniidae</taxon>
        <taxon>Daphnia</taxon>
    </lineage>
</organism>
<evidence type="ECO:0000256" key="5">
    <source>
        <dbReference type="ARBA" id="ARBA00022737"/>
    </source>
</evidence>
<proteinExistence type="predicted"/>
<keyword evidence="7" id="KW-0130">Cell adhesion</keyword>
<evidence type="ECO:0000313" key="21">
    <source>
        <dbReference type="EMBL" id="CAH0108717.1"/>
    </source>
</evidence>
<evidence type="ECO:0000256" key="18">
    <source>
        <dbReference type="SAM" id="Phobius"/>
    </source>
</evidence>
<feature type="chain" id="PRO_5035205698" description="Cadherin-related family member 1" evidence="19">
    <location>
        <begin position="28"/>
        <end position="1279"/>
    </location>
</feature>
<dbReference type="GO" id="GO:0007043">
    <property type="term" value="P:cell-cell junction assembly"/>
    <property type="evidence" value="ECO:0007669"/>
    <property type="project" value="TreeGrafter"/>
</dbReference>
<dbReference type="GO" id="GO:0005912">
    <property type="term" value="C:adherens junction"/>
    <property type="evidence" value="ECO:0007669"/>
    <property type="project" value="TreeGrafter"/>
</dbReference>
<sequence length="1279" mass="143543">MSTVKWHFCLACELLVLIIAVSENVRANLPTFDEDSRMRILLLPFATRAGSTIYRVRASDPDFDHPLEFTFTSLKHPKLLTLEILPCGKQHSVCEANVILNEAVELDKIYELSLSVRDTSGGVTTVFCTIQTTNASSTATDSFQHLNQYLTVPENIPKDTVVDYFIAWKNPNNIRGIRVELRKTKQSWNFRLSDKLAGSNRTNCSIILEQPLDFETQTVHILRILAVNAFVNNRIDTRNVVEVVIYVFVMDIQDTPPFFVRAPPITAVSDKLDIGKVVLRVKAEDGDKGNPRDIHYVIMVDNNPFAPFFFMEPQTGELKVRKKLVPLNQMVRSKAPFLLTIMAEELGSLINEDNTTSTIDIALMIEDETNDPPEFNSDRYVAHLMENSPVGTALYFGDGQNPQVTDNDQGHNGIFSLSLLGDNSTFEISPSVAENAATFTIRVKNPALIDFEKTQQLRFKVVAEEVQHGSNKVSTVDVVVYITDDNDHIPVFEKDTYIAEIPEHSSPGTVVIQVRATDVDSGKYGTVRYTQLHGIFSKALVLDPISGLITVGSGVLLDRETSPEITVTVEARDMEGTGRSATVPVIIRLLDINDNAPQFIGLPYETNLTPDLSRLTSKVVVQAVDNDTSPTNGAIRYEIVRGNFESKFKISELSGEVTLMAPLTSTNLPSLIQLQVRAYDLGVPHLHAETVVQIFTQEVVARSIHFLVPKRMEYIPEKAEDVRKMELLLTLLTGAPTTINNVQPYLDELIALSERIDNLNQDNQKSRLIATVRFPPHAAIVDVQRIRDAMISNEFDLNGSGVSIEKEYRYKNNVLLWLLITFILLFVAIMIFLAICCCCPGCYCYNDRKKIGNFGGGIRPVMVVDGRSGQASDLTTPGRKEAWSGGKRISQIRRTTRMLGALPEAESQRRSFRIPNTNGGMQHIYSEETNINYDPSRGGRHYGEENDMEFLEIQPEDSASHHGAGDNAFYYQRMGNADVMKLDTAGNRNRRLSTDSQSKTVRRSNSEPRLNESEVDQVDASNSSKSMINFPHRSSIEEQMGMNWRLTTEPQHRNSLNKYVQSPILEETDSALERELQTGSSFYLRPKGLFDFHHNGGRNGGQRQQFHPSDVERGARQAWNRTDSGENQILNEGNVPFKRPESFSKEIKELEKELPYFNNRSSFLRHKLNLNKKNNKKTPRVTTSSSRNPIMVDGDETESASSNDRSQRNSGRNAASVSYTTTKHNKLLTEDDHDSGIVLNSQQQGNNRSRFLEKKSIFTIAYDEVATTKIPSATDNLPT</sequence>
<name>A0A8J2S3E8_9CRUS</name>
<keyword evidence="6 16" id="KW-0106">Calcium</keyword>
<dbReference type="PROSITE" id="PS00232">
    <property type="entry name" value="CADHERIN_1"/>
    <property type="match status" value="1"/>
</dbReference>
<evidence type="ECO:0000256" key="11">
    <source>
        <dbReference type="ARBA" id="ARBA00023180"/>
    </source>
</evidence>
<dbReference type="GO" id="GO:0016339">
    <property type="term" value="P:calcium-dependent cell-cell adhesion via plasma membrane cell adhesion molecules"/>
    <property type="evidence" value="ECO:0007669"/>
    <property type="project" value="TreeGrafter"/>
</dbReference>
<dbReference type="GO" id="GO:0034332">
    <property type="term" value="P:adherens junction organization"/>
    <property type="evidence" value="ECO:0007669"/>
    <property type="project" value="TreeGrafter"/>
</dbReference>
<dbReference type="FunFam" id="2.60.40.60:FF:000020">
    <property type="entry name" value="Dachsous cadherin-related 1b"/>
    <property type="match status" value="1"/>
</dbReference>
<evidence type="ECO:0000256" key="6">
    <source>
        <dbReference type="ARBA" id="ARBA00022837"/>
    </source>
</evidence>
<dbReference type="GO" id="GO:0044331">
    <property type="term" value="P:cell-cell adhesion mediated by cadherin"/>
    <property type="evidence" value="ECO:0007669"/>
    <property type="project" value="TreeGrafter"/>
</dbReference>
<dbReference type="GO" id="GO:0000902">
    <property type="term" value="P:cell morphogenesis"/>
    <property type="evidence" value="ECO:0007669"/>
    <property type="project" value="TreeGrafter"/>
</dbReference>
<evidence type="ECO:0000256" key="19">
    <source>
        <dbReference type="SAM" id="SignalP"/>
    </source>
</evidence>
<comment type="subcellular location">
    <subcellularLocation>
        <location evidence="1">Cell membrane</location>
        <topology evidence="1">Single-pass type I membrane protein</topology>
    </subcellularLocation>
</comment>
<dbReference type="PANTHER" id="PTHR24027:SF413">
    <property type="entry name" value="CADHERIN RELATED FAMILY MEMBER 1"/>
    <property type="match status" value="1"/>
</dbReference>
<feature type="region of interest" description="Disordered" evidence="17">
    <location>
        <begin position="1167"/>
        <end position="1219"/>
    </location>
</feature>
<evidence type="ECO:0000256" key="1">
    <source>
        <dbReference type="ARBA" id="ARBA00004251"/>
    </source>
</evidence>
<feature type="domain" description="Cadherin" evidence="20">
    <location>
        <begin position="600"/>
        <end position="711"/>
    </location>
</feature>
<dbReference type="Gene3D" id="2.60.40.60">
    <property type="entry name" value="Cadherins"/>
    <property type="match status" value="5"/>
</dbReference>
<evidence type="ECO:0000256" key="3">
    <source>
        <dbReference type="ARBA" id="ARBA00022692"/>
    </source>
</evidence>
<dbReference type="GO" id="GO:0005509">
    <property type="term" value="F:calcium ion binding"/>
    <property type="evidence" value="ECO:0007669"/>
    <property type="project" value="UniProtKB-UniRule"/>
</dbReference>
<accession>A0A8J2S3E8</accession>
<dbReference type="GO" id="GO:0007163">
    <property type="term" value="P:establishment or maintenance of cell polarity"/>
    <property type="evidence" value="ECO:0007669"/>
    <property type="project" value="UniProtKB-ARBA"/>
</dbReference>
<gene>
    <name evidence="21" type="ORF">DGAL_LOCUS12116</name>
</gene>
<dbReference type="FunFam" id="2.60.40.60:FF:000098">
    <property type="entry name" value="cadherin-23 isoform X1"/>
    <property type="match status" value="1"/>
</dbReference>
<dbReference type="EMBL" id="CAKKLH010000287">
    <property type="protein sequence ID" value="CAH0108717.1"/>
    <property type="molecule type" value="Genomic_DNA"/>
</dbReference>
<keyword evidence="8 18" id="KW-1133">Transmembrane helix</keyword>
<dbReference type="InterPro" id="IPR002126">
    <property type="entry name" value="Cadherin-like_dom"/>
</dbReference>
<keyword evidence="3 18" id="KW-0812">Transmembrane</keyword>
<dbReference type="GO" id="GO:0045296">
    <property type="term" value="F:cadherin binding"/>
    <property type="evidence" value="ECO:0007669"/>
    <property type="project" value="TreeGrafter"/>
</dbReference>
<keyword evidence="11" id="KW-0325">Glycoprotein</keyword>
<dbReference type="GO" id="GO:0016342">
    <property type="term" value="C:catenin complex"/>
    <property type="evidence" value="ECO:0007669"/>
    <property type="project" value="TreeGrafter"/>
</dbReference>
<keyword evidence="2" id="KW-1003">Cell membrane</keyword>
<keyword evidence="22" id="KW-1185">Reference proteome</keyword>
<keyword evidence="10" id="KW-0675">Receptor</keyword>
<keyword evidence="4 19" id="KW-0732">Signal</keyword>
<dbReference type="GO" id="GO:0016477">
    <property type="term" value="P:cell migration"/>
    <property type="evidence" value="ECO:0007669"/>
    <property type="project" value="TreeGrafter"/>
</dbReference>
<feature type="domain" description="Cadherin" evidence="20">
    <location>
        <begin position="493"/>
        <end position="599"/>
    </location>
</feature>
<dbReference type="CDD" id="cd11304">
    <property type="entry name" value="Cadherin_repeat"/>
    <property type="match status" value="4"/>
</dbReference>
<dbReference type="GO" id="GO:0060429">
    <property type="term" value="P:epithelium development"/>
    <property type="evidence" value="ECO:0007669"/>
    <property type="project" value="UniProtKB-ARBA"/>
</dbReference>
<feature type="domain" description="Cadherin" evidence="20">
    <location>
        <begin position="260"/>
        <end position="375"/>
    </location>
</feature>
<feature type="transmembrane region" description="Helical" evidence="18">
    <location>
        <begin position="814"/>
        <end position="843"/>
    </location>
</feature>
<evidence type="ECO:0000256" key="10">
    <source>
        <dbReference type="ARBA" id="ARBA00023170"/>
    </source>
</evidence>
<dbReference type="GO" id="GO:0008013">
    <property type="term" value="F:beta-catenin binding"/>
    <property type="evidence" value="ECO:0007669"/>
    <property type="project" value="TreeGrafter"/>
</dbReference>
<keyword evidence="9 18" id="KW-0472">Membrane</keyword>
<evidence type="ECO:0000259" key="20">
    <source>
        <dbReference type="PROSITE" id="PS50268"/>
    </source>
</evidence>
<feature type="signal peptide" evidence="19">
    <location>
        <begin position="1"/>
        <end position="27"/>
    </location>
</feature>
<dbReference type="FunFam" id="2.60.40.60:FF:000116">
    <property type="entry name" value="Dachsous cadherin-related 2"/>
    <property type="match status" value="1"/>
</dbReference>
<evidence type="ECO:0000256" key="15">
    <source>
        <dbReference type="ARBA" id="ARBA00059331"/>
    </source>
</evidence>
<feature type="compositionally biased region" description="Polar residues" evidence="17">
    <location>
        <begin position="1199"/>
        <end position="1219"/>
    </location>
</feature>
<dbReference type="Pfam" id="PF00028">
    <property type="entry name" value="Cadherin"/>
    <property type="match status" value="2"/>
</dbReference>
<dbReference type="OrthoDB" id="6363884at2759"/>
<dbReference type="GO" id="GO:0007156">
    <property type="term" value="P:homophilic cell adhesion via plasma membrane adhesion molecules"/>
    <property type="evidence" value="ECO:0007669"/>
    <property type="project" value="InterPro"/>
</dbReference>